<comment type="caution">
    <text evidence="1">The sequence shown here is derived from an EMBL/GenBank/DDBJ whole genome shotgun (WGS) entry which is preliminary data.</text>
</comment>
<accession>A0A6A8GGP1</accession>
<reference evidence="1 2" key="1">
    <citation type="submission" date="2019-11" db="EMBL/GenBank/DDBJ databases">
        <title>Whole genome sequence of Haloferax sp. MBLA0076.</title>
        <authorList>
            <person name="Seo M.-J."/>
            <person name="Cho E.-S."/>
        </authorList>
    </citation>
    <scope>NUCLEOTIDE SEQUENCE [LARGE SCALE GENOMIC DNA]</scope>
    <source>
        <strain evidence="1 2">MBLA0076</strain>
    </source>
</reference>
<dbReference type="Proteomes" id="UP000439022">
    <property type="component" value="Unassembled WGS sequence"/>
</dbReference>
<evidence type="ECO:0008006" key="3">
    <source>
        <dbReference type="Google" id="ProtNLM"/>
    </source>
</evidence>
<sequence>MLLGELFVLNSLRSAVATVLFRRHRVMATIGVHFWTNIVWHIVYGAL</sequence>
<dbReference type="AlphaFoldDB" id="A0A6A8GGP1"/>
<gene>
    <name evidence="1" type="ORF">GJR96_10210</name>
</gene>
<dbReference type="RefSeq" id="WP_154326212.1">
    <property type="nucleotide sequence ID" value="NZ_WKJO01000001.1"/>
</dbReference>
<name>A0A6A8GGP1_9EURY</name>
<protein>
    <recommendedName>
        <fullName evidence="3">CPBP family intramembrane metalloprotease</fullName>
    </recommendedName>
</protein>
<organism evidence="1 2">
    <name type="scientific">Haloferax litoreum</name>
    <dbReference type="NCBI Taxonomy" id="2666140"/>
    <lineage>
        <taxon>Archaea</taxon>
        <taxon>Methanobacteriati</taxon>
        <taxon>Methanobacteriota</taxon>
        <taxon>Stenosarchaea group</taxon>
        <taxon>Halobacteria</taxon>
        <taxon>Halobacteriales</taxon>
        <taxon>Haloferacaceae</taxon>
        <taxon>Haloferax</taxon>
    </lineage>
</organism>
<keyword evidence="2" id="KW-1185">Reference proteome</keyword>
<evidence type="ECO:0000313" key="1">
    <source>
        <dbReference type="EMBL" id="MRX22328.1"/>
    </source>
</evidence>
<evidence type="ECO:0000313" key="2">
    <source>
        <dbReference type="Proteomes" id="UP000439022"/>
    </source>
</evidence>
<dbReference type="EMBL" id="WKJO01000001">
    <property type="protein sequence ID" value="MRX22328.1"/>
    <property type="molecule type" value="Genomic_DNA"/>
</dbReference>
<proteinExistence type="predicted"/>